<gene>
    <name evidence="3" type="ORF">STCU_09536</name>
</gene>
<feature type="coiled-coil region" evidence="1">
    <location>
        <begin position="74"/>
        <end position="178"/>
    </location>
</feature>
<feature type="compositionally biased region" description="Polar residues" evidence="2">
    <location>
        <begin position="515"/>
        <end position="525"/>
    </location>
</feature>
<dbReference type="OrthoDB" id="272644at2759"/>
<feature type="compositionally biased region" description="Low complexity" evidence="2">
    <location>
        <begin position="551"/>
        <end position="561"/>
    </location>
</feature>
<keyword evidence="1" id="KW-0175">Coiled coil</keyword>
<evidence type="ECO:0000313" key="3">
    <source>
        <dbReference type="EMBL" id="EPY19295.1"/>
    </source>
</evidence>
<sequence length="661" mass="72567">MDDNMYLTNIVSENESLRMQIEDLNEKLESTGLSQLYQLREENEHLTIEVSQLHVQLEERNHQIEILCQSNNRFENINVSLQELLQQVASQRAELADLKFVLQEKEAAIVALQAQAAAAAQQQQQHDATAAQLTAELQERDAQLAAAREAAAHHEAQHREKEQALLQLREEAAEQSRLRCEREHATGAAAAADEVAAHEAALADALAREVAAEKARMEAQAALQQRTQACEALRQRCAATLAEVEQLRARLQQAEAAKAATPAADAIQMLFATNSEAKALLRQHVHEACAERDARLLQQVNENAALLSRMALLQAESEHLVKKLKAAQHTAAAEDYSKATFTSGAPVAVAGAEPHGTLDCVDYKSKMAGKRTTMEKRVADFLFPLTTTSGAATADAPAGVTMINMRDLELLLQELLNYQEDTENESSTRLLIKDMEMEDQLAKLFATIRRLESERDSLLKQLQKEVFKAVKTGLTPKKQDPVHNVRIEGFDPDSERVSPGGVSATGPLTPRRRGLSSTNTSTSEPVGSAAAVLSPQRTAAPLYADPCRQHAAATPATQEAPAPKERPHNHHHGSKAAAATYEGQGGGRKTYNQILNEQNRRNLGPHNNNNTNNNNAKTHRVSMPHGPQNKNIFVCCPACTYEQKYGNVRCELCNTELVFAP</sequence>
<dbReference type="AlphaFoldDB" id="S9V8L3"/>
<dbReference type="EMBL" id="ATMH01009536">
    <property type="protein sequence ID" value="EPY19295.1"/>
    <property type="molecule type" value="Genomic_DNA"/>
</dbReference>
<organism evidence="3 4">
    <name type="scientific">Strigomonas culicis</name>
    <dbReference type="NCBI Taxonomy" id="28005"/>
    <lineage>
        <taxon>Eukaryota</taxon>
        <taxon>Discoba</taxon>
        <taxon>Euglenozoa</taxon>
        <taxon>Kinetoplastea</taxon>
        <taxon>Metakinetoplastina</taxon>
        <taxon>Trypanosomatida</taxon>
        <taxon>Trypanosomatidae</taxon>
        <taxon>Strigomonadinae</taxon>
        <taxon>Strigomonas</taxon>
    </lineage>
</organism>
<accession>S9V8L3</accession>
<proteinExistence type="predicted"/>
<reference evidence="3 4" key="1">
    <citation type="journal article" date="2013" name="PLoS ONE">
        <title>Predicting the Proteins of Angomonas deanei, Strigomonas culicis and Their Respective Endosymbionts Reveals New Aspects of the Trypanosomatidae Family.</title>
        <authorList>
            <person name="Motta M.C."/>
            <person name="Martins A.C."/>
            <person name="de Souza S.S."/>
            <person name="Catta-Preta C.M."/>
            <person name="Silva R."/>
            <person name="Klein C.C."/>
            <person name="de Almeida L.G."/>
            <person name="de Lima Cunha O."/>
            <person name="Ciapina L.P."/>
            <person name="Brocchi M."/>
            <person name="Colabardini A.C."/>
            <person name="de Araujo Lima B."/>
            <person name="Machado C.R."/>
            <person name="de Almeida Soares C.M."/>
            <person name="Probst C.M."/>
            <person name="de Menezes C.B."/>
            <person name="Thompson C.E."/>
            <person name="Bartholomeu D.C."/>
            <person name="Gradia D.F."/>
            <person name="Pavoni D.P."/>
            <person name="Grisard E.C."/>
            <person name="Fantinatti-Garboggini F."/>
            <person name="Marchini F.K."/>
            <person name="Rodrigues-Luiz G.F."/>
            <person name="Wagner G."/>
            <person name="Goldman G.H."/>
            <person name="Fietto J.L."/>
            <person name="Elias M.C."/>
            <person name="Goldman M.H."/>
            <person name="Sagot M.F."/>
            <person name="Pereira M."/>
            <person name="Stoco P.H."/>
            <person name="de Mendonca-Neto R.P."/>
            <person name="Teixeira S.M."/>
            <person name="Maciel T.E."/>
            <person name="de Oliveira Mendes T.A."/>
            <person name="Urmenyi T.P."/>
            <person name="de Souza W."/>
            <person name="Schenkman S."/>
            <person name="de Vasconcelos A.T."/>
        </authorList>
    </citation>
    <scope>NUCLEOTIDE SEQUENCE [LARGE SCALE GENOMIC DNA]</scope>
</reference>
<feature type="coiled-coil region" evidence="1">
    <location>
        <begin position="405"/>
        <end position="468"/>
    </location>
</feature>
<comment type="caution">
    <text evidence="3">The sequence shown here is derived from an EMBL/GenBank/DDBJ whole genome shotgun (WGS) entry which is preliminary data.</text>
</comment>
<feature type="coiled-coil region" evidence="1">
    <location>
        <begin position="216"/>
        <end position="257"/>
    </location>
</feature>
<evidence type="ECO:0000256" key="1">
    <source>
        <dbReference type="SAM" id="Coils"/>
    </source>
</evidence>
<feature type="region of interest" description="Disordered" evidence="2">
    <location>
        <begin position="487"/>
        <end position="530"/>
    </location>
</feature>
<protein>
    <submittedName>
        <fullName evidence="3">Uncharacterized protein</fullName>
    </submittedName>
</protein>
<feature type="region of interest" description="Disordered" evidence="2">
    <location>
        <begin position="550"/>
        <end position="589"/>
    </location>
</feature>
<evidence type="ECO:0000313" key="4">
    <source>
        <dbReference type="Proteomes" id="UP000015354"/>
    </source>
</evidence>
<feature type="compositionally biased region" description="Basic and acidic residues" evidence="2">
    <location>
        <begin position="487"/>
        <end position="496"/>
    </location>
</feature>
<name>S9V8L3_9TRYP</name>
<dbReference type="Proteomes" id="UP000015354">
    <property type="component" value="Unassembled WGS sequence"/>
</dbReference>
<feature type="coiled-coil region" evidence="1">
    <location>
        <begin position="7"/>
        <end position="34"/>
    </location>
</feature>
<keyword evidence="4" id="KW-1185">Reference proteome</keyword>
<evidence type="ECO:0000256" key="2">
    <source>
        <dbReference type="SAM" id="MobiDB-lite"/>
    </source>
</evidence>